<keyword evidence="4" id="KW-1185">Reference proteome</keyword>
<feature type="transmembrane region" description="Helical" evidence="1">
    <location>
        <begin position="6"/>
        <end position="25"/>
    </location>
</feature>
<name>A0A497VB39_9FLAO</name>
<feature type="transmembrane region" description="Helical" evidence="1">
    <location>
        <begin position="63"/>
        <end position="82"/>
    </location>
</feature>
<dbReference type="EMBL" id="RCCB01000010">
    <property type="protein sequence ID" value="RLJ35429.1"/>
    <property type="molecule type" value="Genomic_DNA"/>
</dbReference>
<protein>
    <submittedName>
        <fullName evidence="3">Uncharacterized protein</fullName>
    </submittedName>
</protein>
<reference evidence="2 4" key="1">
    <citation type="submission" date="2017-12" db="EMBL/GenBank/DDBJ databases">
        <title>Genomic Encyclopedia of Type Strains, Phase III (KMG-III): the genomes of soil and plant-associated and newly described type strains.</title>
        <authorList>
            <person name="Whitman W."/>
        </authorList>
    </citation>
    <scope>NUCLEOTIDE SEQUENCE [LARGE SCALE GENOMIC DNA]</scope>
    <source>
        <strain evidence="2 4">IP-10</strain>
    </source>
</reference>
<dbReference type="Proteomes" id="UP000233767">
    <property type="component" value="Unassembled WGS sequence"/>
</dbReference>
<evidence type="ECO:0000313" key="4">
    <source>
        <dbReference type="Proteomes" id="UP000233767"/>
    </source>
</evidence>
<evidence type="ECO:0000313" key="3">
    <source>
        <dbReference type="EMBL" id="RLJ35429.1"/>
    </source>
</evidence>
<keyword evidence="1" id="KW-1133">Transmembrane helix</keyword>
<organism evidence="3 5">
    <name type="scientific">Flavobacterium lindanitolerans</name>
    <dbReference type="NCBI Taxonomy" id="428988"/>
    <lineage>
        <taxon>Bacteria</taxon>
        <taxon>Pseudomonadati</taxon>
        <taxon>Bacteroidota</taxon>
        <taxon>Flavobacteriia</taxon>
        <taxon>Flavobacteriales</taxon>
        <taxon>Flavobacteriaceae</taxon>
        <taxon>Flavobacterium</taxon>
    </lineage>
</organism>
<accession>A0A497VB39</accession>
<keyword evidence="1" id="KW-0472">Membrane</keyword>
<reference evidence="3 5" key="2">
    <citation type="submission" date="2018-10" db="EMBL/GenBank/DDBJ databases">
        <title>Genomic Encyclopedia of Archaeal and Bacterial Type Strains, Phase II (KMG-II): from individual species to whole genera.</title>
        <authorList>
            <person name="Goeker M."/>
        </authorList>
    </citation>
    <scope>NUCLEOTIDE SEQUENCE [LARGE SCALE GENOMIC DNA]</scope>
    <source>
        <strain evidence="3 5">DSM 21886</strain>
    </source>
</reference>
<evidence type="ECO:0000256" key="1">
    <source>
        <dbReference type="SAM" id="Phobius"/>
    </source>
</evidence>
<evidence type="ECO:0000313" key="2">
    <source>
        <dbReference type="EMBL" id="PKW29069.1"/>
    </source>
</evidence>
<gene>
    <name evidence="2" type="ORF">B0G92_0698</name>
    <name evidence="3" type="ORF">CLV50_0808</name>
</gene>
<keyword evidence="1" id="KW-0812">Transmembrane</keyword>
<comment type="caution">
    <text evidence="3">The sequence shown here is derived from an EMBL/GenBank/DDBJ whole genome shotgun (WGS) entry which is preliminary data.</text>
</comment>
<dbReference type="Proteomes" id="UP000275027">
    <property type="component" value="Unassembled WGS sequence"/>
</dbReference>
<proteinExistence type="predicted"/>
<sequence length="101" mass="11376">MKENKIGKITIAIITIVLVLVTIRLSGHKHSLGIFVLALFGFYFVAFLIGALLKATEVISKSLFYVFLAVLLTSFSLFFVYHHSYDSHNETRSLLYGFNGE</sequence>
<feature type="transmembrane region" description="Helical" evidence="1">
    <location>
        <begin position="32"/>
        <end position="51"/>
    </location>
</feature>
<dbReference type="EMBL" id="PJND01000007">
    <property type="protein sequence ID" value="PKW29069.1"/>
    <property type="molecule type" value="Genomic_DNA"/>
</dbReference>
<evidence type="ECO:0000313" key="5">
    <source>
        <dbReference type="Proteomes" id="UP000275027"/>
    </source>
</evidence>
<dbReference type="AlphaFoldDB" id="A0A497VB39"/>